<protein>
    <submittedName>
        <fullName evidence="1">Uncharacterized protein</fullName>
    </submittedName>
</protein>
<dbReference type="KEGG" id="orz:FNH13_15955"/>
<sequence length="308" mass="34201">MTFQIRRTGELLADGMTRHGVDQLPRVEGMTGLRVVGREPEDGRLVRIHAAWEKAPAGSVLAGWAAAVVHGVPETFVDGTVNGARLRPVDLCVPDTAGGYDTRGLRPRRSRIPRQHQVDIGDLRVTSGPRTALDLARWTRSGARRLAMLDLSARFGLIEPAAFATFLDPLGGLHGLGGVRDLVPLVSERAESVPESELRYDWLEAGLPSPLVNEPVHDRFGDFVGRPDLFDSASGLAAEYQGFWHHLDLAPEKDRARRARFEAMNMTVVEIWNEDRDHTEALLREGYERARSRDQRLDSWSCPHRAGV</sequence>
<dbReference type="EMBL" id="CP041616">
    <property type="protein sequence ID" value="QDO89641.1"/>
    <property type="molecule type" value="Genomic_DNA"/>
</dbReference>
<dbReference type="Proteomes" id="UP000315395">
    <property type="component" value="Chromosome"/>
</dbReference>
<name>A0A516GDR0_9MICO</name>
<dbReference type="RefSeq" id="WP_143784363.1">
    <property type="nucleotide sequence ID" value="NZ_CP041616.1"/>
</dbReference>
<keyword evidence="2" id="KW-1185">Reference proteome</keyword>
<gene>
    <name evidence="1" type="ORF">FNH13_15955</name>
</gene>
<evidence type="ECO:0000313" key="1">
    <source>
        <dbReference type="EMBL" id="QDO89641.1"/>
    </source>
</evidence>
<evidence type="ECO:0000313" key="2">
    <source>
        <dbReference type="Proteomes" id="UP000315395"/>
    </source>
</evidence>
<proteinExistence type="predicted"/>
<reference evidence="1 2" key="1">
    <citation type="submission" date="2019-07" db="EMBL/GenBank/DDBJ databases">
        <title>complete genome sequencing of Ornithinimicrobium sp. H23M54.</title>
        <authorList>
            <person name="Bae J.-W."/>
            <person name="Lee S.-Y."/>
        </authorList>
    </citation>
    <scope>NUCLEOTIDE SEQUENCE [LARGE SCALE GENOMIC DNA]</scope>
    <source>
        <strain evidence="1 2">H23M54</strain>
    </source>
</reference>
<organism evidence="1 2">
    <name type="scientific">Ornithinimicrobium ciconiae</name>
    <dbReference type="NCBI Taxonomy" id="2594265"/>
    <lineage>
        <taxon>Bacteria</taxon>
        <taxon>Bacillati</taxon>
        <taxon>Actinomycetota</taxon>
        <taxon>Actinomycetes</taxon>
        <taxon>Micrococcales</taxon>
        <taxon>Ornithinimicrobiaceae</taxon>
        <taxon>Ornithinimicrobium</taxon>
    </lineage>
</organism>
<accession>A0A516GDR0</accession>
<dbReference type="AlphaFoldDB" id="A0A516GDR0"/>
<dbReference type="OrthoDB" id="3173471at2"/>